<dbReference type="InterPro" id="IPR036188">
    <property type="entry name" value="FAD/NAD-bd_sf"/>
</dbReference>
<dbReference type="InterPro" id="IPR052541">
    <property type="entry name" value="SQRD"/>
</dbReference>
<dbReference type="PANTHER" id="PTHR43755">
    <property type="match status" value="1"/>
</dbReference>
<dbReference type="RefSeq" id="WP_301135511.1">
    <property type="nucleotide sequence ID" value="NZ_JAUHPW010000011.1"/>
</dbReference>
<reference evidence="2" key="1">
    <citation type="submission" date="2023-06" db="EMBL/GenBank/DDBJ databases">
        <title>Sysu t00192.</title>
        <authorList>
            <person name="Gao L."/>
            <person name="Fang B.-Z."/>
            <person name="Li W.-J."/>
        </authorList>
    </citation>
    <scope>NUCLEOTIDE SEQUENCE</scope>
    <source>
        <strain evidence="2">SYSU T00192</strain>
    </source>
</reference>
<dbReference type="Proteomes" id="UP001172728">
    <property type="component" value="Unassembled WGS sequence"/>
</dbReference>
<dbReference type="GO" id="GO:0016491">
    <property type="term" value="F:oxidoreductase activity"/>
    <property type="evidence" value="ECO:0007669"/>
    <property type="project" value="UniProtKB-KW"/>
</dbReference>
<comment type="caution">
    <text evidence="2">The sequence shown here is derived from an EMBL/GenBank/DDBJ whole genome shotgun (WGS) entry which is preliminary data.</text>
</comment>
<name>A0ABT8GCC0_9MICO</name>
<feature type="domain" description="FAD/NAD(P)-binding" evidence="1">
    <location>
        <begin position="3"/>
        <end position="143"/>
    </location>
</feature>
<keyword evidence="2" id="KW-0560">Oxidoreductase</keyword>
<gene>
    <name evidence="2" type="ORF">QQX09_13080</name>
</gene>
<dbReference type="EMBL" id="JAUHPW010000011">
    <property type="protein sequence ID" value="MDN4476786.1"/>
    <property type="molecule type" value="Genomic_DNA"/>
</dbReference>
<evidence type="ECO:0000259" key="1">
    <source>
        <dbReference type="Pfam" id="PF07992"/>
    </source>
</evidence>
<evidence type="ECO:0000313" key="3">
    <source>
        <dbReference type="Proteomes" id="UP001172728"/>
    </source>
</evidence>
<dbReference type="InterPro" id="IPR023753">
    <property type="entry name" value="FAD/NAD-binding_dom"/>
</dbReference>
<organism evidence="2 3">
    <name type="scientific">Demequina litoralis</name>
    <dbReference type="NCBI Taxonomy" id="3051660"/>
    <lineage>
        <taxon>Bacteria</taxon>
        <taxon>Bacillati</taxon>
        <taxon>Actinomycetota</taxon>
        <taxon>Actinomycetes</taxon>
        <taxon>Micrococcales</taxon>
        <taxon>Demequinaceae</taxon>
        <taxon>Demequina</taxon>
    </lineage>
</organism>
<evidence type="ECO:0000313" key="2">
    <source>
        <dbReference type="EMBL" id="MDN4476786.1"/>
    </source>
</evidence>
<keyword evidence="3" id="KW-1185">Reference proteome</keyword>
<dbReference type="SUPFAM" id="SSF51905">
    <property type="entry name" value="FAD/NAD(P)-binding domain"/>
    <property type="match status" value="2"/>
</dbReference>
<protein>
    <submittedName>
        <fullName evidence="2">FAD/NAD(P)-binding oxidoreductase</fullName>
        <ecNumber evidence="2">1.-.-.-</ecNumber>
    </submittedName>
</protein>
<sequence length="410" mass="45024">MRRLLILGAGTAGTIAANKLRRLLGADDWQITIVDQRGTHYYQPAFLFIPFGRYRPHKARRKAAPLIPDGVTRIQAQIDRVDADARTVALEDGTVLPYDYLIVATGTSPHPEETPGMEDDWHGAVHSFYTFDDAVALRKALAGFTGGRLVVHISEMPIKCPVAPLEFTLLADDYFKRRGIRDKVDITFVTPLSGAFTKPVAAAAFGDMLETRGIAVEPDFMIESVDAEARKVVSFDEREVPYDLLVTVPVNKGAAFVGRSGLGDELDFVPVDHHTLRHAEHPEIFAVGDAAAVPTSKAGAVAHFELDVFPENFVRIINGEEPVESFDGHATCFIESGAGKAMLIDFNYDTEPLPGMFPVPAVGPLPLLKESRFNHWGKLAFEPVYWSMLLPGRPLPLPAQMSMRGKRVPA</sequence>
<dbReference type="PRINTS" id="PR00368">
    <property type="entry name" value="FADPNR"/>
</dbReference>
<dbReference type="EC" id="1.-.-.-" evidence="2"/>
<proteinExistence type="predicted"/>
<accession>A0ABT8GCC0</accession>
<dbReference type="PANTHER" id="PTHR43755:SF1">
    <property type="entry name" value="FAD-DEPENDENT PYRIDINE NUCLEOTIDE-DISULPHIDE OXIDOREDUCTASE"/>
    <property type="match status" value="1"/>
</dbReference>
<dbReference type="Gene3D" id="3.50.50.60">
    <property type="entry name" value="FAD/NAD(P)-binding domain"/>
    <property type="match status" value="2"/>
</dbReference>
<dbReference type="Pfam" id="PF07992">
    <property type="entry name" value="Pyr_redox_2"/>
    <property type="match status" value="1"/>
</dbReference>